<dbReference type="GO" id="GO:0016020">
    <property type="term" value="C:membrane"/>
    <property type="evidence" value="ECO:0007669"/>
    <property type="project" value="UniProtKB-SubCell"/>
</dbReference>
<keyword evidence="3 6" id="KW-0812">Transmembrane</keyword>
<feature type="transmembrane region" description="Helical" evidence="6">
    <location>
        <begin position="263"/>
        <end position="284"/>
    </location>
</feature>
<feature type="transmembrane region" description="Helical" evidence="6">
    <location>
        <begin position="33"/>
        <end position="54"/>
    </location>
</feature>
<feature type="transmembrane region" description="Helical" evidence="6">
    <location>
        <begin position="296"/>
        <end position="329"/>
    </location>
</feature>
<proteinExistence type="inferred from homology"/>
<evidence type="ECO:0000256" key="2">
    <source>
        <dbReference type="ARBA" id="ARBA00009773"/>
    </source>
</evidence>
<dbReference type="GO" id="GO:0055085">
    <property type="term" value="P:transmembrane transport"/>
    <property type="evidence" value="ECO:0007669"/>
    <property type="project" value="TreeGrafter"/>
</dbReference>
<sequence length="354" mass="39142">MPQGLLNNRLVNITAGLFLICILGWLLVIGRDILIPLIIAIVIWYVLDTVARYFQSISFGGFHVPRMIAVLLALAISILLMLFVMDMIATNALALAKDAPSYQLRIEAKINYMLSLFSSDMKLDMSRFNDLFNLERLVSWVVSAVSGFLGIASLVVIYIIFIVSEQAALPKKIIALFTDPQQRTRVNTTLDRLDESIRTYLTVKTFVSILTGVLCYTVLSIFDVNYPAFWGFITFLLNYIPTIGSLIAVVFPALLSLVQFDSYLPFLGVTIVLTTIQFSIGNILEPYLMGSKLNLSGLVIILALAVWGAIWGITGMILSVPIMVIIMLLLSASPTTRPIAILLSSNGAVEDYKD</sequence>
<evidence type="ECO:0000256" key="4">
    <source>
        <dbReference type="ARBA" id="ARBA00022989"/>
    </source>
</evidence>
<evidence type="ECO:0000256" key="6">
    <source>
        <dbReference type="SAM" id="Phobius"/>
    </source>
</evidence>
<dbReference type="OrthoDB" id="9799225at2"/>
<dbReference type="PANTHER" id="PTHR21716">
    <property type="entry name" value="TRANSMEMBRANE PROTEIN"/>
    <property type="match status" value="1"/>
</dbReference>
<feature type="transmembrane region" description="Helical" evidence="6">
    <location>
        <begin position="66"/>
        <end position="85"/>
    </location>
</feature>
<evidence type="ECO:0000256" key="1">
    <source>
        <dbReference type="ARBA" id="ARBA00004141"/>
    </source>
</evidence>
<accession>A0A1T4VVH0</accession>
<dbReference type="STRING" id="92487.SAMN02745130_00376"/>
<dbReference type="Pfam" id="PF01594">
    <property type="entry name" value="AI-2E_transport"/>
    <property type="match status" value="1"/>
</dbReference>
<feature type="transmembrane region" description="Helical" evidence="6">
    <location>
        <begin position="137"/>
        <end position="163"/>
    </location>
</feature>
<organism evidence="7 8">
    <name type="scientific">Thiothrix eikelboomii</name>
    <dbReference type="NCBI Taxonomy" id="92487"/>
    <lineage>
        <taxon>Bacteria</taxon>
        <taxon>Pseudomonadati</taxon>
        <taxon>Pseudomonadota</taxon>
        <taxon>Gammaproteobacteria</taxon>
        <taxon>Thiotrichales</taxon>
        <taxon>Thiotrichaceae</taxon>
        <taxon>Thiothrix</taxon>
    </lineage>
</organism>
<feature type="transmembrane region" description="Helical" evidence="6">
    <location>
        <begin position="228"/>
        <end position="251"/>
    </location>
</feature>
<keyword evidence="5 6" id="KW-0472">Membrane</keyword>
<protein>
    <submittedName>
        <fullName evidence="7">Predicted PurR-regulated permease PerM</fullName>
    </submittedName>
</protein>
<keyword evidence="8" id="KW-1185">Reference proteome</keyword>
<evidence type="ECO:0000313" key="7">
    <source>
        <dbReference type="EMBL" id="SKA68818.1"/>
    </source>
</evidence>
<feature type="transmembrane region" description="Helical" evidence="6">
    <location>
        <begin position="9"/>
        <end position="27"/>
    </location>
</feature>
<reference evidence="7 8" key="1">
    <citation type="submission" date="2017-02" db="EMBL/GenBank/DDBJ databases">
        <authorList>
            <person name="Peterson S.W."/>
        </authorList>
    </citation>
    <scope>NUCLEOTIDE SEQUENCE [LARGE SCALE GENOMIC DNA]</scope>
    <source>
        <strain evidence="7 8">ATCC 49788</strain>
    </source>
</reference>
<evidence type="ECO:0000313" key="8">
    <source>
        <dbReference type="Proteomes" id="UP000190460"/>
    </source>
</evidence>
<keyword evidence="4 6" id="KW-1133">Transmembrane helix</keyword>
<comment type="subcellular location">
    <subcellularLocation>
        <location evidence="1">Membrane</location>
        <topology evidence="1">Multi-pass membrane protein</topology>
    </subcellularLocation>
</comment>
<evidence type="ECO:0000256" key="3">
    <source>
        <dbReference type="ARBA" id="ARBA00022692"/>
    </source>
</evidence>
<dbReference type="AlphaFoldDB" id="A0A1T4VVH0"/>
<dbReference type="InterPro" id="IPR002549">
    <property type="entry name" value="AI-2E-like"/>
</dbReference>
<name>A0A1T4VVH0_9GAMM</name>
<dbReference type="EMBL" id="FUYB01000001">
    <property type="protein sequence ID" value="SKA68818.1"/>
    <property type="molecule type" value="Genomic_DNA"/>
</dbReference>
<dbReference type="Proteomes" id="UP000190460">
    <property type="component" value="Unassembled WGS sequence"/>
</dbReference>
<gene>
    <name evidence="7" type="ORF">SAMN02745130_00376</name>
</gene>
<dbReference type="RefSeq" id="WP_078920872.1">
    <property type="nucleotide sequence ID" value="NZ_FUYB01000001.1"/>
</dbReference>
<dbReference type="PANTHER" id="PTHR21716:SF64">
    <property type="entry name" value="AI-2 TRANSPORT PROTEIN TQSA"/>
    <property type="match status" value="1"/>
</dbReference>
<feature type="transmembrane region" description="Helical" evidence="6">
    <location>
        <begin position="201"/>
        <end position="222"/>
    </location>
</feature>
<evidence type="ECO:0000256" key="5">
    <source>
        <dbReference type="ARBA" id="ARBA00023136"/>
    </source>
</evidence>
<comment type="similarity">
    <text evidence="2">Belongs to the autoinducer-2 exporter (AI-2E) (TC 2.A.86) family.</text>
</comment>